<organism evidence="2 3">
    <name type="scientific">Gymnopilus dilepis</name>
    <dbReference type="NCBI Taxonomy" id="231916"/>
    <lineage>
        <taxon>Eukaryota</taxon>
        <taxon>Fungi</taxon>
        <taxon>Dikarya</taxon>
        <taxon>Basidiomycota</taxon>
        <taxon>Agaricomycotina</taxon>
        <taxon>Agaricomycetes</taxon>
        <taxon>Agaricomycetidae</taxon>
        <taxon>Agaricales</taxon>
        <taxon>Agaricineae</taxon>
        <taxon>Hymenogastraceae</taxon>
        <taxon>Gymnopilus</taxon>
    </lineage>
</organism>
<proteinExistence type="predicted"/>
<reference evidence="2 3" key="1">
    <citation type="journal article" date="2018" name="Evol. Lett.">
        <title>Horizontal gene cluster transfer increased hallucinogenic mushroom diversity.</title>
        <authorList>
            <person name="Reynolds H.T."/>
            <person name="Vijayakumar V."/>
            <person name="Gluck-Thaler E."/>
            <person name="Korotkin H.B."/>
            <person name="Matheny P.B."/>
            <person name="Slot J.C."/>
        </authorList>
    </citation>
    <scope>NUCLEOTIDE SEQUENCE [LARGE SCALE GENOMIC DNA]</scope>
    <source>
        <strain evidence="2 3">SRW20</strain>
    </source>
</reference>
<protein>
    <submittedName>
        <fullName evidence="2">Uncharacterized protein</fullName>
    </submittedName>
</protein>
<dbReference type="AlphaFoldDB" id="A0A409YJ12"/>
<dbReference type="Proteomes" id="UP000284706">
    <property type="component" value="Unassembled WGS sequence"/>
</dbReference>
<evidence type="ECO:0000313" key="3">
    <source>
        <dbReference type="Proteomes" id="UP000284706"/>
    </source>
</evidence>
<gene>
    <name evidence="2" type="ORF">CVT26_004926</name>
</gene>
<evidence type="ECO:0000256" key="1">
    <source>
        <dbReference type="SAM" id="SignalP"/>
    </source>
</evidence>
<dbReference type="InParanoid" id="A0A409YJ12"/>
<dbReference type="OrthoDB" id="3362027at2759"/>
<evidence type="ECO:0000313" key="2">
    <source>
        <dbReference type="EMBL" id="PPR02982.1"/>
    </source>
</evidence>
<keyword evidence="1" id="KW-0732">Signal</keyword>
<name>A0A409YJ12_9AGAR</name>
<sequence length="96" mass="10656">MLILHLLFSIGMGVYAINRNFKDTPKYISTCQSGSTEKAVIAACHQGATILKSVMIGSFILAWLLETWACFIVGHYSKQLAEEEATKSIVKDTESW</sequence>
<feature type="signal peptide" evidence="1">
    <location>
        <begin position="1"/>
        <end position="16"/>
    </location>
</feature>
<feature type="chain" id="PRO_5019536495" evidence="1">
    <location>
        <begin position="17"/>
        <end position="96"/>
    </location>
</feature>
<comment type="caution">
    <text evidence="2">The sequence shown here is derived from an EMBL/GenBank/DDBJ whole genome shotgun (WGS) entry which is preliminary data.</text>
</comment>
<dbReference type="STRING" id="231916.A0A409YJ12"/>
<keyword evidence="3" id="KW-1185">Reference proteome</keyword>
<accession>A0A409YJ12</accession>
<dbReference type="EMBL" id="NHYE01000796">
    <property type="protein sequence ID" value="PPR02982.1"/>
    <property type="molecule type" value="Genomic_DNA"/>
</dbReference>